<name>A0A2T2XAE4_9FIRM</name>
<sequence>MGRRPAKQTPGDAHRQRGSAYSHRAHSVLFDKSDLLAFGGRFKTEKVLGESPRNVPLTITALRTSGAKTGHRDCRVAITMSYESHTGFLTTIQTNVILIFEGRTIRIEEVPENRLRDRILNRYGFMS</sequence>
<gene>
    <name evidence="2" type="ORF">C7B43_01835</name>
</gene>
<dbReference type="EMBL" id="PXYT01000002">
    <property type="protein sequence ID" value="PSR31462.1"/>
    <property type="molecule type" value="Genomic_DNA"/>
</dbReference>
<feature type="region of interest" description="Disordered" evidence="1">
    <location>
        <begin position="1"/>
        <end position="20"/>
    </location>
</feature>
<proteinExistence type="predicted"/>
<evidence type="ECO:0000313" key="3">
    <source>
        <dbReference type="Proteomes" id="UP000242699"/>
    </source>
</evidence>
<evidence type="ECO:0000256" key="1">
    <source>
        <dbReference type="SAM" id="MobiDB-lite"/>
    </source>
</evidence>
<evidence type="ECO:0000313" key="2">
    <source>
        <dbReference type="EMBL" id="PSR31462.1"/>
    </source>
</evidence>
<reference evidence="2 3" key="1">
    <citation type="journal article" date="2014" name="BMC Genomics">
        <title>Comparison of environmental and isolate Sulfobacillus genomes reveals diverse carbon, sulfur, nitrogen, and hydrogen metabolisms.</title>
        <authorList>
            <person name="Justice N.B."/>
            <person name="Norman A."/>
            <person name="Brown C.T."/>
            <person name="Singh A."/>
            <person name="Thomas B.C."/>
            <person name="Banfield J.F."/>
        </authorList>
    </citation>
    <scope>NUCLEOTIDE SEQUENCE [LARGE SCALE GENOMIC DNA]</scope>
    <source>
        <strain evidence="2">AMDSBA1</strain>
    </source>
</reference>
<protein>
    <submittedName>
        <fullName evidence="2">Uncharacterized protein</fullName>
    </submittedName>
</protein>
<organism evidence="2 3">
    <name type="scientific">Sulfobacillus benefaciens</name>
    <dbReference type="NCBI Taxonomy" id="453960"/>
    <lineage>
        <taxon>Bacteria</taxon>
        <taxon>Bacillati</taxon>
        <taxon>Bacillota</taxon>
        <taxon>Clostridia</taxon>
        <taxon>Eubacteriales</taxon>
        <taxon>Clostridiales Family XVII. Incertae Sedis</taxon>
        <taxon>Sulfobacillus</taxon>
    </lineage>
</organism>
<dbReference type="Proteomes" id="UP000242699">
    <property type="component" value="Unassembled WGS sequence"/>
</dbReference>
<comment type="caution">
    <text evidence="2">The sequence shown here is derived from an EMBL/GenBank/DDBJ whole genome shotgun (WGS) entry which is preliminary data.</text>
</comment>
<dbReference type="AlphaFoldDB" id="A0A2T2XAE4"/>
<accession>A0A2T2XAE4</accession>